<dbReference type="InterPro" id="IPR002859">
    <property type="entry name" value="PKD/REJ-like"/>
</dbReference>
<feature type="region of interest" description="Disordered" evidence="1">
    <location>
        <begin position="2515"/>
        <end position="2534"/>
    </location>
</feature>
<evidence type="ECO:0000313" key="4">
    <source>
        <dbReference type="Proteomes" id="UP000095280"/>
    </source>
</evidence>
<evidence type="ECO:0000313" key="5">
    <source>
        <dbReference type="WBParaSite" id="maker-uti_cns_0045505-snap-gene-0.22-mRNA-1"/>
    </source>
</evidence>
<sequence>NFCPKQGMCYNRTQYLSWSTCNYASVTCSSTSYYSTNSTTTGSPSMVRCYAGYNLCLESDQCNEAVAKRSCPNNKTIITSVSPTNSCFIPPGLNVRFTVVQQVGPPVMRLGSNKLDNSRIGQEITLNRLLDNNSCVSADALGMSNYAGSNASLSWVKLRVRYFNNDSQVVAECQPTYGFLLPPKSRPPPAGFPTVVLKKNGTGYMYDNVYPRNILGPVLNQSTASAPWCDSLGRFEFPDSAPNDHVRQLCREAPSKAAYCYIEASSLYTEYSLYAYTYYGGASVRKFSSGYLLLSVESSYFYVQLRQPGSVNLTCRLWNGLLPEQDTPPTDGNYFGDEILQVKYSVGCSSGLYPCLPAKACLPADTWCRERLNCTRGEFDCPAANGCANTSACLERIMALEQQCASNNQNFCPKQGICYNRTVYMPWDTCSYMSSPCDNATSTSTEPLIRCYSGYNMCIEQTQCDEVVAKRSCPNNKTIITSVSPTNSCFIPSGLNVRFTVVQQVGPSVMRLGSNKLDNSRIGQEITLNRLLDNNSCVSADALGMSNYAGSNASLSWVKLRVRYFNNDSQVVAECQPTYGFLLPPKSRPPPAGFPTVVLKKNGTGYMYDNVYPRNILGPVLNQSTASAPWCDSLGRFEFPDSAPNDHVRQLCREAPSKAAYCYIEASSLYTEYSLYAYTYYGGASVRKFGSGYLLLSVESSYFYVQLRQPGSVNLTCRLWNGLLPEQDAPPTDENYFGDEILRIEYSFSCYPGYVPCLALKTCIRSGDLCEASMNCSSVSCPPSGLLLCKAACVLSLVEQGARCNAEGKRFCPSNGVCENATAEPSFCASLPHNFTICEGANETACPHAFGACLDFANCRQMCPRFHRLLPAAQLVSGFKGLYRDAPDLGVCRTGHLLGAASAARIRVLFVSPDSGVEMELDGRKINVSGSPEPIRPDSCFQLLLHGAQNVLINLTYSLLLPDGSECVMRSFVLLHPRALPPNVTLIKSSLSVMDTSVLDESLSTVLVLSPNRFPSSSVCDLRLDNVIDLHSERSLCNMRSRVESSTVGGVFCKYMVEPVWPDIYGNLTFPKWSHDKRYHRTFVLMCVAWSGLPPRFSYTSSGSLVPSVLPFTAMGGIVKVTISVLHKEQPPVVNKDFFSFGVLKDRENEYVSQKLQRERGFMLQRHGENYVTQIRVGDMVSLFFCDDNTFELGALVLQGLGDDASGVLEYQLPNSMSWQTLNVSADKPAFEQYRMLSRFKDSAKTSDAFSTIQCLGSISSTSSSTLQLSDFLANGVNGTGPVTAMFLPANATIRFRPTVPASWSRSRAILAFTAAEKLVAQQQVYINPLVVSSVVNKSAAAGWAVVRPVTVGCDNQPWSGLQTDVCNICGGNGRSCIDCNGDANGTAIWNDCGNCVGGRTGKAMRYGKDCAGRCNGSFVSPMPGLCYNSSRFATADEYIRSVWCDGKVNSTARINKCGFCTEGSTGRAANFGVGPCGCSNDTSCITGCDGVAEPSVSSRKTLDKCGRCLLPSDPQRDICARIHFTITRNACVGSYAAYQQVTISSSSINLTISSITLRLLKVTDRSLYTELQAISIDVSSGLFRFSVPSGLVAREYALQVKYLTASGATVIEDVSGGNLTVFGPPNLSSLSVGTGLTLENPVYSLPVSGQGFVNTPDLVCLLYCDDLSRHTRCDPRTGFLTVPARFDSATSVTCNISALAEVRQPLQWKLSVMNCKPQTISYDAYAVFKHNSLPFSIRSSKGPVLLSATDDAIGYHLRLEFDTNIQLRQTACSAIFDASTFALMGSGPKCYARANALIVWKGRGATICSGSRISINSNIIYVGGSDISLATSSSVSTAVVNANGRKPPVIFLAGVQSDANQVATVGLCDSFTLYAIISGSMVQQITWDIRCAAGSTCQATELAAFQSKFSTEVTFYAGKDIPPGESYNITASAQNECGTQSNTASIVVKRLVERTPFSISIYGPQKYVKPDLWYSAVLIVRPSFCYTKAIDTLSYKWKIVGGTKAINVDQQAITGKFFRLRSGVLQGGQTYNLSVCASMPTWPNVACGFLLLETISRPLFLMFVRGGRSDLGVSDALQESVYIIDPDYSTETTLCTFYLTKWANGEAVYMRNVHTGTMLSSFSFFGSDGTQTSSNSIQVPWPDPSVYELPSGFMNLTVSCQRGQRRSSRTKLVQILPRPPPSVRILTEPSNKPINPNAAVPVTALVIASEITQIQWSVDTQETGFGSLSLQQCSVGPPLADTCVPNRRCFITLVLKPGRSCRFAAGVSYRLLLIASASSGTAQAQFDFRVNAPPSGGALSVTPSQGAALETSFTLTIWPNITDDSDVSFSYSAMCCRQDSSSQCVSVTSEPTPARLLTTRLPGGNWICKASAIDSNGAGSDWFSFTTVIQVQAKQLTLAKLDDLLNNLNNISNSFDAPALGGMILNEPDTGLSTEEKNKKNELVQGLAIRDVMTLDINVPSVSCLRTATSCQLFRKTKANSQYITNLVLNALKKCLDAFNSQVSQVFSNGVLGKRRRRRDTSGSQGGTTSKMTSTEVKSVLDIASGNYHSTLDSTTAADIQATILNTVPAFCNSQNPNSLAQAAASTMAVVRVYKTSFNSVGSANLEMGCDSGSTDCLSNFTVRQQVALGDDLEQRYYNWSCGQTDCFQDGACIGTILLDKDLLTPQAKVASPTISPRRSPLAYVGIFHPSDGANQNVSRLGDGVTITTNISGSVNLSSISLICRSWSGADWTPDNCTTRAPFQTDDGIWHVTCVCHDISSFIGVFEGPPGFQPETTIAPSTSESTTGPTTATTSTTVAPSVTAPTLSETQTSAVTLQIKVTESFSSVVTSETSLRGHLTSQIARQLRLSESQITNMQFTSGSVLISFTINSQSGANTSASSATQLLVQLMNNRQLVLLDLSNSSLSVSWDYLQVLDVKTDAVIVDGDGSNIVAIAVGASLGGIGLIVAIVVIVLLMKKSSQTSKVADESQSNVRSGSRASAGQGRSGSRVDVGGERGNGNSRASLLAR</sequence>
<dbReference type="Pfam" id="PF02010">
    <property type="entry name" value="REJ"/>
    <property type="match status" value="1"/>
</dbReference>
<feature type="transmembrane region" description="Helical" evidence="2">
    <location>
        <begin position="2933"/>
        <end position="2957"/>
    </location>
</feature>
<protein>
    <submittedName>
        <fullName evidence="5">REJ domain-containing protein</fullName>
    </submittedName>
</protein>
<feature type="compositionally biased region" description="Low complexity" evidence="1">
    <location>
        <begin position="2976"/>
        <end position="2991"/>
    </location>
</feature>
<keyword evidence="2" id="KW-0812">Transmembrane</keyword>
<evidence type="ECO:0000256" key="1">
    <source>
        <dbReference type="SAM" id="MobiDB-lite"/>
    </source>
</evidence>
<dbReference type="Proteomes" id="UP000095280">
    <property type="component" value="Unplaced"/>
</dbReference>
<keyword evidence="2" id="KW-1133">Transmembrane helix</keyword>
<feature type="compositionally biased region" description="Low complexity" evidence="1">
    <location>
        <begin position="2780"/>
        <end position="2802"/>
    </location>
</feature>
<organism evidence="4 5">
    <name type="scientific">Macrostomum lignano</name>
    <dbReference type="NCBI Taxonomy" id="282301"/>
    <lineage>
        <taxon>Eukaryota</taxon>
        <taxon>Metazoa</taxon>
        <taxon>Spiralia</taxon>
        <taxon>Lophotrochozoa</taxon>
        <taxon>Platyhelminthes</taxon>
        <taxon>Rhabditophora</taxon>
        <taxon>Macrostomorpha</taxon>
        <taxon>Macrostomida</taxon>
        <taxon>Macrostomidae</taxon>
        <taxon>Macrostomum</taxon>
    </lineage>
</organism>
<evidence type="ECO:0000256" key="2">
    <source>
        <dbReference type="SAM" id="Phobius"/>
    </source>
</evidence>
<reference evidence="5" key="1">
    <citation type="submission" date="2016-11" db="UniProtKB">
        <authorList>
            <consortium name="WormBaseParasite"/>
        </authorList>
    </citation>
    <scope>IDENTIFICATION</scope>
</reference>
<dbReference type="WBParaSite" id="maker-uti_cns_0045505-snap-gene-0.22-mRNA-1">
    <property type="protein sequence ID" value="maker-uti_cns_0045505-snap-gene-0.22-mRNA-1"/>
    <property type="gene ID" value="maker-uti_cns_0045505-snap-gene-0.22"/>
</dbReference>
<feature type="region of interest" description="Disordered" evidence="1">
    <location>
        <begin position="2967"/>
        <end position="3010"/>
    </location>
</feature>
<name>A0A1I8J116_9PLAT</name>
<feature type="compositionally biased region" description="Polar residues" evidence="1">
    <location>
        <begin position="3000"/>
        <end position="3010"/>
    </location>
</feature>
<keyword evidence="2" id="KW-0472">Membrane</keyword>
<keyword evidence="4" id="KW-1185">Reference proteome</keyword>
<feature type="domain" description="PKD/REJ-like" evidence="3">
    <location>
        <begin position="2155"/>
        <end position="2414"/>
    </location>
</feature>
<evidence type="ECO:0000259" key="3">
    <source>
        <dbReference type="Pfam" id="PF02010"/>
    </source>
</evidence>
<proteinExistence type="predicted"/>
<accession>A0A1I8J116</accession>
<feature type="region of interest" description="Disordered" evidence="1">
    <location>
        <begin position="2774"/>
        <end position="2802"/>
    </location>
</feature>